<dbReference type="GO" id="GO:0005829">
    <property type="term" value="C:cytosol"/>
    <property type="evidence" value="ECO:0007669"/>
    <property type="project" value="TreeGrafter"/>
</dbReference>
<dbReference type="GO" id="GO:0005634">
    <property type="term" value="C:nucleus"/>
    <property type="evidence" value="ECO:0007669"/>
    <property type="project" value="TreeGrafter"/>
</dbReference>
<dbReference type="GO" id="GO:0019888">
    <property type="term" value="F:protein phosphatase regulator activity"/>
    <property type="evidence" value="ECO:0007669"/>
    <property type="project" value="TreeGrafter"/>
</dbReference>
<dbReference type="GO" id="GO:0019903">
    <property type="term" value="F:protein phosphatase binding"/>
    <property type="evidence" value="ECO:0007669"/>
    <property type="project" value="InterPro"/>
</dbReference>
<sequence length="918" mass="106875">MFWRLGGFGFGSASAIDTLLEKGPEVTLEEILDEEELLQECKSHNPKLIEYLREPDVLRKLLRYIIREDLDEKARQKYPYIACEVLSCEIWSIYETIMENKILLFEFWEFLERPAPLDPLQASYFSKVNEQFFEKKTEEMILFIQSIPDIVFKILKHIETSAITDLLLKIISIEQNGLGVINWLQGESLIPYLLSKLNPHVNPNTQTAAADLLKEIIAISSCPKNQRSIGSSALLWELVSKESIETLVKFMFDTDAPFSSSSLINSTSVIIELIRKNNSDYNRVSFFEISFAKNTSGEKGPIYLDNMLKILASHIHDFQKILLDPRTPKDEIEIAFDKIKPLGIERLRICELYAELLHCSNMILLNKPKNDSKIIKKDELFNETKEKQQNMKIERNSDISECLETYEIFNTEQVFSWEDLSFKYIDSNEVLENKEHFLDKNSNIEDLFLGNITKIKSPIPEDNFDNYSNELSSKESKTNNTLVDDLNDNNSDLSKENVKSDENLYNFENNYDTLNIPFQNNLSDEKHCTDISEITVVHDDTDTVFEPEVSDYLKIQFIEHKVLSTLLDMFFTFQWNNFLHIVIYDIVQQVFNGPMDEKYCCALAIDLFTQGEICEKIIQGQRDNDNAVSKPCGVRLGYMGHLTLIAEEVIKFTKRYPPHTISSIIAEKVLSTQWIDYVEHSLAKTREKDNAILGGIRPHHLPLHSVTDLDDHGLQDFMSDVTDIDYDDDDDDDDDDLNRRIDLFGIQDTNNKHVITDMDDDGDFKHEQFSRYINQQSMNEFSNNYEISDNDKEDVSWIEEENEAFKHDRIINDMNPTQYEEMADEEFINKPLNDVFEQKIYNEYQENYINKNTIVDTFLILDEKQGKMDDNYSNFNNESDLNSDNHIKDLDCRLFDSTTISEQEIQDKYNTNERISKL</sequence>
<evidence type="ECO:0000313" key="4">
    <source>
        <dbReference type="EMBL" id="QSL65764.1"/>
    </source>
</evidence>
<dbReference type="InterPro" id="IPR007587">
    <property type="entry name" value="SAPS"/>
</dbReference>
<accession>A0A899FZS4</accession>
<evidence type="ECO:0000256" key="3">
    <source>
        <dbReference type="SAM" id="MobiDB-lite"/>
    </source>
</evidence>
<dbReference type="PANTHER" id="PTHR12634:SF8">
    <property type="entry name" value="FIERY MOUNTAIN, ISOFORM D"/>
    <property type="match status" value="1"/>
</dbReference>
<evidence type="ECO:0008006" key="6">
    <source>
        <dbReference type="Google" id="ProtNLM"/>
    </source>
</evidence>
<dbReference type="SUPFAM" id="SSF48371">
    <property type="entry name" value="ARM repeat"/>
    <property type="match status" value="1"/>
</dbReference>
<protein>
    <recommendedName>
        <fullName evidence="6">SAPS domain-containing protein</fullName>
    </recommendedName>
</protein>
<comment type="similarity">
    <text evidence="1">Belongs to the SAPS family.</text>
</comment>
<proteinExistence type="inferred from homology"/>
<dbReference type="InterPro" id="IPR016024">
    <property type="entry name" value="ARM-type_fold"/>
</dbReference>
<evidence type="ECO:0000256" key="2">
    <source>
        <dbReference type="ARBA" id="ARBA00023306"/>
    </source>
</evidence>
<dbReference type="AlphaFoldDB" id="A0A899FZS4"/>
<keyword evidence="5" id="KW-1185">Reference proteome</keyword>
<name>A0A899FZS4_9ASCO</name>
<dbReference type="PANTHER" id="PTHR12634">
    <property type="entry name" value="SIT4 YEAST -ASSOCIATING PROTEIN-RELATED"/>
    <property type="match status" value="1"/>
</dbReference>
<feature type="compositionally biased region" description="Low complexity" evidence="3">
    <location>
        <begin position="478"/>
        <end position="492"/>
    </location>
</feature>
<gene>
    <name evidence="4" type="ORF">MERGE_000042</name>
</gene>
<dbReference type="Proteomes" id="UP000663699">
    <property type="component" value="Chromosome 8"/>
</dbReference>
<keyword evidence="2" id="KW-0131">Cell cycle</keyword>
<dbReference type="Pfam" id="PF04499">
    <property type="entry name" value="SAPS"/>
    <property type="match status" value="1"/>
</dbReference>
<organism evidence="4 5">
    <name type="scientific">Pneumocystis wakefieldiae</name>
    <dbReference type="NCBI Taxonomy" id="38082"/>
    <lineage>
        <taxon>Eukaryota</taxon>
        <taxon>Fungi</taxon>
        <taxon>Dikarya</taxon>
        <taxon>Ascomycota</taxon>
        <taxon>Taphrinomycotina</taxon>
        <taxon>Pneumocystomycetes</taxon>
        <taxon>Pneumocystaceae</taxon>
        <taxon>Pneumocystis</taxon>
    </lineage>
</organism>
<evidence type="ECO:0000256" key="1">
    <source>
        <dbReference type="ARBA" id="ARBA00006180"/>
    </source>
</evidence>
<dbReference type="OrthoDB" id="295029at2759"/>
<reference evidence="4" key="1">
    <citation type="submission" date="2020-06" db="EMBL/GenBank/DDBJ databases">
        <title>Genomes of multiple members of Pneumocystis genus reveal paths to human pathogen Pneumocystis jirovecii.</title>
        <authorList>
            <person name="Cisse O.H."/>
            <person name="Ma L."/>
            <person name="Dekker J."/>
            <person name="Khil P."/>
            <person name="Jo J."/>
            <person name="Brenchley J."/>
            <person name="Blair R."/>
            <person name="Pahar B."/>
            <person name="Chabe M."/>
            <person name="Van Rompay K.A."/>
            <person name="Keesler R."/>
            <person name="Sukura A."/>
            <person name="Hirsch V."/>
            <person name="Kutty G."/>
            <person name="Liu Y."/>
            <person name="Peng L."/>
            <person name="Chen J."/>
            <person name="Song J."/>
            <person name="Weissenbacher-Lang C."/>
            <person name="Xu J."/>
            <person name="Upham N.S."/>
            <person name="Stajich J.E."/>
            <person name="Cuomo C.A."/>
            <person name="Cushion M.T."/>
            <person name="Kovacs J.A."/>
        </authorList>
    </citation>
    <scope>NUCLEOTIDE SEQUENCE</scope>
    <source>
        <strain evidence="4">2A</strain>
    </source>
</reference>
<dbReference type="EMBL" id="CP054539">
    <property type="protein sequence ID" value="QSL65764.1"/>
    <property type="molecule type" value="Genomic_DNA"/>
</dbReference>
<evidence type="ECO:0000313" key="5">
    <source>
        <dbReference type="Proteomes" id="UP000663699"/>
    </source>
</evidence>
<feature type="region of interest" description="Disordered" evidence="3">
    <location>
        <begin position="466"/>
        <end position="496"/>
    </location>
</feature>